<gene>
    <name evidence="5" type="primary">LOC111105853</name>
</gene>
<accession>A0A8B8AXU9</accession>
<dbReference type="OrthoDB" id="2963168at2759"/>
<keyword evidence="3" id="KW-0067">ATP-binding</keyword>
<dbReference type="Gene3D" id="3.30.420.40">
    <property type="match status" value="2"/>
</dbReference>
<dbReference type="AlphaFoldDB" id="A0A8B8AXU9"/>
<dbReference type="Pfam" id="PF00012">
    <property type="entry name" value="HSP70"/>
    <property type="match status" value="1"/>
</dbReference>
<dbReference type="Proteomes" id="UP000694844">
    <property type="component" value="Chromosome 8"/>
</dbReference>
<dbReference type="PANTHER" id="PTHR14187:SF5">
    <property type="entry name" value="HEAT SHOCK 70 KDA PROTEIN 12A"/>
    <property type="match status" value="1"/>
</dbReference>
<keyword evidence="4" id="KW-1185">Reference proteome</keyword>
<dbReference type="GO" id="GO:0140662">
    <property type="term" value="F:ATP-dependent protein folding chaperone"/>
    <property type="evidence" value="ECO:0007669"/>
    <property type="project" value="InterPro"/>
</dbReference>
<dbReference type="InterPro" id="IPR043129">
    <property type="entry name" value="ATPase_NBD"/>
</dbReference>
<evidence type="ECO:0000313" key="4">
    <source>
        <dbReference type="Proteomes" id="UP000694844"/>
    </source>
</evidence>
<dbReference type="RefSeq" id="XP_022296012.1">
    <property type="nucleotide sequence ID" value="XM_022440304.1"/>
</dbReference>
<protein>
    <submittedName>
        <fullName evidence="5">Heat shock 70 kDa protein 12A-like isoform X1</fullName>
    </submittedName>
</protein>
<dbReference type="GO" id="GO:0005524">
    <property type="term" value="F:ATP binding"/>
    <property type="evidence" value="ECO:0007669"/>
    <property type="project" value="UniProtKB-KW"/>
</dbReference>
<organism evidence="4 5">
    <name type="scientific">Crassostrea virginica</name>
    <name type="common">Eastern oyster</name>
    <dbReference type="NCBI Taxonomy" id="6565"/>
    <lineage>
        <taxon>Eukaryota</taxon>
        <taxon>Metazoa</taxon>
        <taxon>Spiralia</taxon>
        <taxon>Lophotrochozoa</taxon>
        <taxon>Mollusca</taxon>
        <taxon>Bivalvia</taxon>
        <taxon>Autobranchia</taxon>
        <taxon>Pteriomorphia</taxon>
        <taxon>Ostreida</taxon>
        <taxon>Ostreoidea</taxon>
        <taxon>Ostreidae</taxon>
        <taxon>Crassostrea</taxon>
    </lineage>
</organism>
<name>A0A8B8AXU9_CRAVI</name>
<evidence type="ECO:0000256" key="2">
    <source>
        <dbReference type="ARBA" id="ARBA00022741"/>
    </source>
</evidence>
<reference evidence="5" key="1">
    <citation type="submission" date="2025-08" db="UniProtKB">
        <authorList>
            <consortium name="RefSeq"/>
        </authorList>
    </citation>
    <scope>IDENTIFICATION</scope>
    <source>
        <tissue evidence="5">Whole sample</tissue>
    </source>
</reference>
<dbReference type="GeneID" id="111105853"/>
<evidence type="ECO:0000256" key="3">
    <source>
        <dbReference type="ARBA" id="ARBA00022840"/>
    </source>
</evidence>
<sequence>MADISKAEKGLSQMSIDQPTASQNLIVVAIDVGTTYSGYAFSFRNKPSEVTVVNWENHANNGFSYKAPSVLLLNQTYQFVAFGYEAEKQYSDIITKEPTDQYLFVKNFKTELVNDRGLQRHLLVKDVLHRFIPAHGLFIETIRFLRKHFLGTLKSRGLSFKEDDIKYIVTIPAMWTDVAKQIMRESAGVAGIKPRNLELAFEPEVAAVHCMHIPSENLSGIRKDLKEMSEPGRKFAVLDLGGGTADMTIEQNTLDGKINLVHKATGGLWGGDKVNQEFSKFLRNVVGENIFNKFIRENILDFLFINGQFETKKRSIRKDTEGEIVLQLPVSLCETYVEGTGISLAETIRNSIHSRDISVMRGRFNISAEKCRSFFTGAIIGIIEHAKEMLSKPEYQDVKHILMVGGFSESPLVIDEMRSCFPDKRVIVPVDAGLSVLKGAVLYGHNTDIITSRPSPLTYGLSLYDTFDGRKHDMTKSVMVGRDRFVLGLFEKVFTINEEVKIGSKRSIGVYENYVGDSDALRRSTKEIEIFSSSDPNPRYVTDINCSRHGCLVVPPPESGWPDHVKGQVEFEFGATELMIRYVDKNSDYTVTGSVDFHLRETPLDLMQSSIRKQA</sequence>
<dbReference type="CDD" id="cd10229">
    <property type="entry name" value="ASKHA_NBD_HSP70_HSPA12"/>
    <property type="match status" value="1"/>
</dbReference>
<dbReference type="InterPro" id="IPR013126">
    <property type="entry name" value="Hsp_70_fam"/>
</dbReference>
<evidence type="ECO:0000256" key="1">
    <source>
        <dbReference type="ARBA" id="ARBA00007381"/>
    </source>
</evidence>
<dbReference type="Gene3D" id="3.90.640.10">
    <property type="entry name" value="Actin, Chain A, domain 4"/>
    <property type="match status" value="1"/>
</dbReference>
<evidence type="ECO:0000313" key="5">
    <source>
        <dbReference type="RefSeq" id="XP_022296012.1"/>
    </source>
</evidence>
<keyword evidence="2" id="KW-0547">Nucleotide-binding</keyword>
<comment type="similarity">
    <text evidence="1">Belongs to the heat shock protein 70 family.</text>
</comment>
<dbReference type="SUPFAM" id="SSF53067">
    <property type="entry name" value="Actin-like ATPase domain"/>
    <property type="match status" value="2"/>
</dbReference>
<proteinExistence type="inferred from homology"/>
<dbReference type="KEGG" id="cvn:111105853"/>
<dbReference type="PANTHER" id="PTHR14187">
    <property type="entry name" value="ALPHA KINASE/ELONGATION FACTOR 2 KINASE"/>
    <property type="match status" value="1"/>
</dbReference>